<dbReference type="InterPro" id="IPR058163">
    <property type="entry name" value="LysR-type_TF_proteobact-type"/>
</dbReference>
<evidence type="ECO:0000259" key="5">
    <source>
        <dbReference type="PROSITE" id="PS50931"/>
    </source>
</evidence>
<dbReference type="Proteomes" id="UP000184395">
    <property type="component" value="Unassembled WGS sequence"/>
</dbReference>
<accession>A0A1M6PNY1</accession>
<gene>
    <name evidence="6" type="ORF">SAMN05192548_101382</name>
</gene>
<dbReference type="InterPro" id="IPR005119">
    <property type="entry name" value="LysR_subst-bd"/>
</dbReference>
<dbReference type="GO" id="GO:0003700">
    <property type="term" value="F:DNA-binding transcription factor activity"/>
    <property type="evidence" value="ECO:0007669"/>
    <property type="project" value="InterPro"/>
</dbReference>
<dbReference type="GO" id="GO:0043565">
    <property type="term" value="F:sequence-specific DNA binding"/>
    <property type="evidence" value="ECO:0007669"/>
    <property type="project" value="TreeGrafter"/>
</dbReference>
<keyword evidence="3" id="KW-0238">DNA-binding</keyword>
<name>A0A1M6PNY1_9BURK</name>
<evidence type="ECO:0000313" key="7">
    <source>
        <dbReference type="Proteomes" id="UP000184395"/>
    </source>
</evidence>
<dbReference type="Gene3D" id="1.10.10.10">
    <property type="entry name" value="Winged helix-like DNA-binding domain superfamily/Winged helix DNA-binding domain"/>
    <property type="match status" value="1"/>
</dbReference>
<dbReference type="SUPFAM" id="SSF46785">
    <property type="entry name" value="Winged helix' DNA-binding domain"/>
    <property type="match status" value="1"/>
</dbReference>
<dbReference type="PANTHER" id="PTHR30537">
    <property type="entry name" value="HTH-TYPE TRANSCRIPTIONAL REGULATOR"/>
    <property type="match status" value="1"/>
</dbReference>
<organism evidence="6 7">
    <name type="scientific">Paraburkholderia terricola</name>
    <dbReference type="NCBI Taxonomy" id="169427"/>
    <lineage>
        <taxon>Bacteria</taxon>
        <taxon>Pseudomonadati</taxon>
        <taxon>Pseudomonadota</taxon>
        <taxon>Betaproteobacteria</taxon>
        <taxon>Burkholderiales</taxon>
        <taxon>Burkholderiaceae</taxon>
        <taxon>Paraburkholderia</taxon>
    </lineage>
</organism>
<dbReference type="AlphaFoldDB" id="A0A1M6PNY1"/>
<dbReference type="CDD" id="cd08422">
    <property type="entry name" value="PBP2_CrgA_like"/>
    <property type="match status" value="1"/>
</dbReference>
<dbReference type="InterPro" id="IPR036388">
    <property type="entry name" value="WH-like_DNA-bd_sf"/>
</dbReference>
<dbReference type="FunFam" id="1.10.10.10:FF:000001">
    <property type="entry name" value="LysR family transcriptional regulator"/>
    <property type="match status" value="1"/>
</dbReference>
<dbReference type="Pfam" id="PF03466">
    <property type="entry name" value="LysR_substrate"/>
    <property type="match status" value="1"/>
</dbReference>
<dbReference type="GO" id="GO:0006351">
    <property type="term" value="P:DNA-templated transcription"/>
    <property type="evidence" value="ECO:0007669"/>
    <property type="project" value="TreeGrafter"/>
</dbReference>
<comment type="similarity">
    <text evidence="1">Belongs to the LysR transcriptional regulatory family.</text>
</comment>
<dbReference type="Gene3D" id="3.40.190.290">
    <property type="match status" value="1"/>
</dbReference>
<dbReference type="PANTHER" id="PTHR30537:SF66">
    <property type="entry name" value="IRON-REGULATED VIRULENCE REGULATORY PROTEIN IRGB"/>
    <property type="match status" value="1"/>
</dbReference>
<protein>
    <submittedName>
        <fullName evidence="6">Transcriptional regulator, LysR family</fullName>
    </submittedName>
</protein>
<keyword evidence="2" id="KW-0805">Transcription regulation</keyword>
<reference evidence="6 7" key="1">
    <citation type="submission" date="2016-11" db="EMBL/GenBank/DDBJ databases">
        <authorList>
            <person name="Jaros S."/>
            <person name="Januszkiewicz K."/>
            <person name="Wedrychowicz H."/>
        </authorList>
    </citation>
    <scope>NUCLEOTIDE SEQUENCE [LARGE SCALE GENOMIC DNA]</scope>
    <source>
        <strain evidence="6 7">LMG 20594</strain>
    </source>
</reference>
<proteinExistence type="inferred from homology"/>
<evidence type="ECO:0000256" key="3">
    <source>
        <dbReference type="ARBA" id="ARBA00023125"/>
    </source>
</evidence>
<evidence type="ECO:0000256" key="2">
    <source>
        <dbReference type="ARBA" id="ARBA00023015"/>
    </source>
</evidence>
<keyword evidence="4" id="KW-0804">Transcription</keyword>
<dbReference type="InterPro" id="IPR036390">
    <property type="entry name" value="WH_DNA-bd_sf"/>
</dbReference>
<dbReference type="SUPFAM" id="SSF53850">
    <property type="entry name" value="Periplasmic binding protein-like II"/>
    <property type="match status" value="1"/>
</dbReference>
<dbReference type="STRING" id="169427.SAMN05192548_101382"/>
<dbReference type="PROSITE" id="PS50931">
    <property type="entry name" value="HTH_LYSR"/>
    <property type="match status" value="1"/>
</dbReference>
<dbReference type="EMBL" id="FRAB01000013">
    <property type="protein sequence ID" value="SHK09645.1"/>
    <property type="molecule type" value="Genomic_DNA"/>
</dbReference>
<dbReference type="Pfam" id="PF00126">
    <property type="entry name" value="HTH_1"/>
    <property type="match status" value="1"/>
</dbReference>
<evidence type="ECO:0000256" key="4">
    <source>
        <dbReference type="ARBA" id="ARBA00023163"/>
    </source>
</evidence>
<evidence type="ECO:0000256" key="1">
    <source>
        <dbReference type="ARBA" id="ARBA00009437"/>
    </source>
</evidence>
<feature type="domain" description="HTH lysR-type" evidence="5">
    <location>
        <begin position="41"/>
        <end position="98"/>
    </location>
</feature>
<evidence type="ECO:0000313" key="6">
    <source>
        <dbReference type="EMBL" id="SHK09645.1"/>
    </source>
</evidence>
<dbReference type="InterPro" id="IPR000847">
    <property type="entry name" value="LysR_HTH_N"/>
</dbReference>
<sequence>MAFGGNEASLAACGVGQKTAKLGNIINRRWTIGDMADLRDVNLNRLAVFVAVVEAGSLTAAAARLGLTKTMVSTHIQRLEREIGAGLLIRTTRRLSVTESGRAFYDASCKILQAAEEALSAVSGESAPLRGTLRVSAPIDYGSLVVTPALVEMRAAYPQLDIELVCSDHYVDLIAEGIDVAIRLGQLADSGYRAVKIGGFVKWVVASPAFIEKWGKPKTPAALAALPHVALSVLPHPLTLDLQRANGARQSVRCENALLVNTADAARAATLAGGGFGLLTDFSITADVAAGGLVRLLPAWVGRPKGIHAVFPPTRYPTAKVRALIEVIRKRLEPQV</sequence>